<feature type="non-terminal residue" evidence="1">
    <location>
        <position position="104"/>
    </location>
</feature>
<dbReference type="EMBL" id="KQ086093">
    <property type="protein sequence ID" value="KLO08395.1"/>
    <property type="molecule type" value="Genomic_DNA"/>
</dbReference>
<feature type="non-terminal residue" evidence="1">
    <location>
        <position position="1"/>
    </location>
</feature>
<accession>A0A0H2R9B5</accession>
<sequence length="104" mass="11806">VLGAYVDSHSHELGNANLKFTRISAHAREQIAFFLRIGVEPRKIVRSFSHGLYKSETAATSAENDINSRKYTRDSMVTMSDILEIKRKLDAEKVRFHPDDAESI</sequence>
<gene>
    <name evidence="1" type="ORF">SCHPADRAFT_809742</name>
</gene>
<reference evidence="1 2" key="1">
    <citation type="submission" date="2015-04" db="EMBL/GenBank/DDBJ databases">
        <title>Complete genome sequence of Schizopora paradoxa KUC8140, a cosmopolitan wood degrader in East Asia.</title>
        <authorList>
            <consortium name="DOE Joint Genome Institute"/>
            <person name="Min B."/>
            <person name="Park H."/>
            <person name="Jang Y."/>
            <person name="Kim J.-J."/>
            <person name="Kim K.H."/>
            <person name="Pangilinan J."/>
            <person name="Lipzen A."/>
            <person name="Riley R."/>
            <person name="Grigoriev I.V."/>
            <person name="Spatafora J.W."/>
            <person name="Choi I.-G."/>
        </authorList>
    </citation>
    <scope>NUCLEOTIDE SEQUENCE [LARGE SCALE GENOMIC DNA]</scope>
    <source>
        <strain evidence="1 2">KUC8140</strain>
    </source>
</reference>
<dbReference type="Proteomes" id="UP000053477">
    <property type="component" value="Unassembled WGS sequence"/>
</dbReference>
<dbReference type="AlphaFoldDB" id="A0A0H2R9B5"/>
<evidence type="ECO:0000313" key="2">
    <source>
        <dbReference type="Proteomes" id="UP000053477"/>
    </source>
</evidence>
<dbReference type="OrthoDB" id="3265053at2759"/>
<dbReference type="STRING" id="27342.A0A0H2R9B5"/>
<protein>
    <submittedName>
        <fullName evidence="1">Uncharacterized protein</fullName>
    </submittedName>
</protein>
<dbReference type="InParanoid" id="A0A0H2R9B5"/>
<proteinExistence type="predicted"/>
<keyword evidence="2" id="KW-1185">Reference proteome</keyword>
<organism evidence="1 2">
    <name type="scientific">Schizopora paradoxa</name>
    <dbReference type="NCBI Taxonomy" id="27342"/>
    <lineage>
        <taxon>Eukaryota</taxon>
        <taxon>Fungi</taxon>
        <taxon>Dikarya</taxon>
        <taxon>Basidiomycota</taxon>
        <taxon>Agaricomycotina</taxon>
        <taxon>Agaricomycetes</taxon>
        <taxon>Hymenochaetales</taxon>
        <taxon>Schizoporaceae</taxon>
        <taxon>Schizopora</taxon>
    </lineage>
</organism>
<evidence type="ECO:0000313" key="1">
    <source>
        <dbReference type="EMBL" id="KLO08395.1"/>
    </source>
</evidence>
<name>A0A0H2R9B5_9AGAM</name>